<feature type="transmembrane region" description="Helical" evidence="5">
    <location>
        <begin position="163"/>
        <end position="182"/>
    </location>
</feature>
<sequence length="475" mass="49311">MTSETKPTSTPSMRLSGNLGVGSIVFMVVAAAAPLTVIAGVVPAGIALGNGASFPATYIIATAVLLLFAVGFTAMSRHIKDAGAFYTYIARGLGRRSGVGGAFLALLSYATVQLAVWGFIGAATADLVVSFGGPNVPWWAWAFLCQAVVAYLGYRNIDLSGKVLGVLLVAEVAIVLIVDAFVIGRGGTSEGLSTGFLDVGGFFSGAPGIAIAFAVAGYIGFEATAIFRDEARDPDRTIPRATYVALLLIGGFYGLSSWALVSAWGDSQAITQISGGATIVDVANTYISVVAGDLVRVLLVTSLFAAALSFHNVLARYLHALGRSQVLPRALGESHQHHLSPHAASVVQSVAAALWLGICIVVGLDPVAQIFTWFAGVAAVGITVLMLLTSVAVIFFFARRQGLTDRWHAAVAPGLGAIGLAGFLVMTIDNLPLMVGGNTTFAWIIVISLTLSFIVGFLLAGSRPHIARDTLEEIA</sequence>
<evidence type="ECO:0000256" key="4">
    <source>
        <dbReference type="ARBA" id="ARBA00023136"/>
    </source>
</evidence>
<dbReference type="AlphaFoldDB" id="A0A7L4YJV1"/>
<dbReference type="Proteomes" id="UP000463857">
    <property type="component" value="Chromosome"/>
</dbReference>
<gene>
    <name evidence="7" type="ORF">EK0264_01955</name>
</gene>
<dbReference type="PIRSF" id="PIRSF006060">
    <property type="entry name" value="AA_transporter"/>
    <property type="match status" value="1"/>
</dbReference>
<feature type="domain" description="Amino acid permease/ SLC12A" evidence="6">
    <location>
        <begin position="24"/>
        <end position="408"/>
    </location>
</feature>
<dbReference type="Gene3D" id="1.20.1740.10">
    <property type="entry name" value="Amino acid/polyamine transporter I"/>
    <property type="match status" value="1"/>
</dbReference>
<dbReference type="OrthoDB" id="137613at2"/>
<feature type="transmembrane region" description="Helical" evidence="5">
    <location>
        <begin position="136"/>
        <end position="154"/>
    </location>
</feature>
<dbReference type="KEGG" id="eke:EK0264_01955"/>
<feature type="transmembrane region" description="Helical" evidence="5">
    <location>
        <begin position="339"/>
        <end position="364"/>
    </location>
</feature>
<keyword evidence="8" id="KW-1185">Reference proteome</keyword>
<evidence type="ECO:0000256" key="2">
    <source>
        <dbReference type="ARBA" id="ARBA00022692"/>
    </source>
</evidence>
<keyword evidence="3 5" id="KW-1133">Transmembrane helix</keyword>
<feature type="transmembrane region" description="Helical" evidence="5">
    <location>
        <begin position="440"/>
        <end position="460"/>
    </location>
</feature>
<feature type="transmembrane region" description="Helical" evidence="5">
    <location>
        <begin position="58"/>
        <end position="76"/>
    </location>
</feature>
<dbReference type="GO" id="GO:0016020">
    <property type="term" value="C:membrane"/>
    <property type="evidence" value="ECO:0007669"/>
    <property type="project" value="UniProtKB-SubCell"/>
</dbReference>
<dbReference type="InParanoid" id="A0A7L4YJV1"/>
<dbReference type="EMBL" id="CP047156">
    <property type="protein sequence ID" value="QHB99172.1"/>
    <property type="molecule type" value="Genomic_DNA"/>
</dbReference>
<protein>
    <submittedName>
        <fullName evidence="7">Amino acid permease</fullName>
    </submittedName>
</protein>
<feature type="transmembrane region" description="Helical" evidence="5">
    <location>
        <begin position="202"/>
        <end position="221"/>
    </location>
</feature>
<feature type="transmembrane region" description="Helical" evidence="5">
    <location>
        <begin position="241"/>
        <end position="261"/>
    </location>
</feature>
<dbReference type="Pfam" id="PF00324">
    <property type="entry name" value="AA_permease"/>
    <property type="match status" value="1"/>
</dbReference>
<feature type="transmembrane region" description="Helical" evidence="5">
    <location>
        <begin position="409"/>
        <end position="428"/>
    </location>
</feature>
<evidence type="ECO:0000259" key="6">
    <source>
        <dbReference type="Pfam" id="PF00324"/>
    </source>
</evidence>
<dbReference type="RefSeq" id="WP_159542388.1">
    <property type="nucleotide sequence ID" value="NZ_CP047156.1"/>
</dbReference>
<organism evidence="7 8">
    <name type="scientific">Epidermidibacterium keratini</name>
    <dbReference type="NCBI Taxonomy" id="1891644"/>
    <lineage>
        <taxon>Bacteria</taxon>
        <taxon>Bacillati</taxon>
        <taxon>Actinomycetota</taxon>
        <taxon>Actinomycetes</taxon>
        <taxon>Sporichthyales</taxon>
        <taxon>Sporichthyaceae</taxon>
        <taxon>Epidermidibacterium</taxon>
    </lineage>
</organism>
<reference evidence="7 8" key="1">
    <citation type="journal article" date="2018" name="Int. J. Syst. Evol. Microbiol.">
        <title>Epidermidibacterium keratini gen. nov., sp. nov., a member of the family Sporichthyaceae, isolated from keratin epidermis.</title>
        <authorList>
            <person name="Lee D.G."/>
            <person name="Trujillo M.E."/>
            <person name="Kang S."/>
            <person name="Nam J.J."/>
            <person name="Kim Y.J."/>
        </authorList>
    </citation>
    <scope>NUCLEOTIDE SEQUENCE [LARGE SCALE GENOMIC DNA]</scope>
    <source>
        <strain evidence="7 8">EPI-7</strain>
    </source>
</reference>
<evidence type="ECO:0000313" key="8">
    <source>
        <dbReference type="Proteomes" id="UP000463857"/>
    </source>
</evidence>
<dbReference type="InterPro" id="IPR050367">
    <property type="entry name" value="APC_superfamily"/>
</dbReference>
<dbReference type="GO" id="GO:0055085">
    <property type="term" value="P:transmembrane transport"/>
    <property type="evidence" value="ECO:0007669"/>
    <property type="project" value="InterPro"/>
</dbReference>
<keyword evidence="2 5" id="KW-0812">Transmembrane</keyword>
<dbReference type="PANTHER" id="PTHR42770">
    <property type="entry name" value="AMINO ACID TRANSPORTER-RELATED"/>
    <property type="match status" value="1"/>
</dbReference>
<accession>A0A7L4YJV1</accession>
<feature type="transmembrane region" description="Helical" evidence="5">
    <location>
        <begin position="97"/>
        <end position="124"/>
    </location>
</feature>
<feature type="transmembrane region" description="Helical" evidence="5">
    <location>
        <begin position="370"/>
        <end position="397"/>
    </location>
</feature>
<evidence type="ECO:0000313" key="7">
    <source>
        <dbReference type="EMBL" id="QHB99172.1"/>
    </source>
</evidence>
<proteinExistence type="predicted"/>
<feature type="transmembrane region" description="Helical" evidence="5">
    <location>
        <begin position="294"/>
        <end position="318"/>
    </location>
</feature>
<comment type="subcellular location">
    <subcellularLocation>
        <location evidence="1">Membrane</location>
        <topology evidence="1">Multi-pass membrane protein</topology>
    </subcellularLocation>
</comment>
<keyword evidence="4 5" id="KW-0472">Membrane</keyword>
<name>A0A7L4YJV1_9ACTN</name>
<evidence type="ECO:0000256" key="1">
    <source>
        <dbReference type="ARBA" id="ARBA00004141"/>
    </source>
</evidence>
<evidence type="ECO:0000256" key="5">
    <source>
        <dbReference type="SAM" id="Phobius"/>
    </source>
</evidence>
<dbReference type="InterPro" id="IPR004841">
    <property type="entry name" value="AA-permease/SLC12A_dom"/>
</dbReference>
<feature type="transmembrane region" description="Helical" evidence="5">
    <location>
        <begin position="21"/>
        <end position="46"/>
    </location>
</feature>
<evidence type="ECO:0000256" key="3">
    <source>
        <dbReference type="ARBA" id="ARBA00022989"/>
    </source>
</evidence>
<dbReference type="PANTHER" id="PTHR42770:SF16">
    <property type="entry name" value="AMINO ACID PERMEASE"/>
    <property type="match status" value="1"/>
</dbReference>